<sequence>MGSVSALAISLSVLLGSFLLLVLAELYYLLCWKRATSNPRVISVTQDGMLVQGESSDLIGDAEVVALSGQFSLASAFHAELIAKLFPVSNDGESDGLGVDNLLVPPRMLFTIKEETKEDLEADDATSKNRSQRGSQGSSEFLPRISSGISTPPETPYVTPPTSPPASFLQEPPLASPMSLPFVRTPLLPHIPAPTSPPSPPLTPMNTFMSSPLITLTVPMATLPLTPPSSSPARPFD</sequence>
<reference evidence="2" key="1">
    <citation type="journal article" date="2024" name="Proc. Natl. Acad. Sci. U.S.A.">
        <title>Extraordinary preservation of gene collinearity over three hundred million years revealed in homosporous lycophytes.</title>
        <authorList>
            <person name="Li C."/>
            <person name="Wickell D."/>
            <person name="Kuo L.Y."/>
            <person name="Chen X."/>
            <person name="Nie B."/>
            <person name="Liao X."/>
            <person name="Peng D."/>
            <person name="Ji J."/>
            <person name="Jenkins J."/>
            <person name="Williams M."/>
            <person name="Shu S."/>
            <person name="Plott C."/>
            <person name="Barry K."/>
            <person name="Rajasekar S."/>
            <person name="Grimwood J."/>
            <person name="Han X."/>
            <person name="Sun S."/>
            <person name="Hou Z."/>
            <person name="He W."/>
            <person name="Dai G."/>
            <person name="Sun C."/>
            <person name="Schmutz J."/>
            <person name="Leebens-Mack J.H."/>
            <person name="Li F.W."/>
            <person name="Wang L."/>
        </authorList>
    </citation>
    <scope>NUCLEOTIDE SEQUENCE [LARGE SCALE GENOMIC DNA]</scope>
    <source>
        <strain evidence="2">cv. PW_Plant_1</strain>
    </source>
</reference>
<gene>
    <name evidence="1" type="ORF">O6H91_19G050400</name>
</gene>
<organism evidence="1 2">
    <name type="scientific">Diphasiastrum complanatum</name>
    <name type="common">Issler's clubmoss</name>
    <name type="synonym">Lycopodium complanatum</name>
    <dbReference type="NCBI Taxonomy" id="34168"/>
    <lineage>
        <taxon>Eukaryota</taxon>
        <taxon>Viridiplantae</taxon>
        <taxon>Streptophyta</taxon>
        <taxon>Embryophyta</taxon>
        <taxon>Tracheophyta</taxon>
        <taxon>Lycopodiopsida</taxon>
        <taxon>Lycopodiales</taxon>
        <taxon>Lycopodiaceae</taxon>
        <taxon>Lycopodioideae</taxon>
        <taxon>Diphasiastrum</taxon>
    </lineage>
</organism>
<proteinExistence type="predicted"/>
<accession>A0ACC2AUZ9</accession>
<protein>
    <submittedName>
        <fullName evidence="1">Uncharacterized protein</fullName>
    </submittedName>
</protein>
<dbReference type="EMBL" id="CM055110">
    <property type="protein sequence ID" value="KAJ7521365.1"/>
    <property type="molecule type" value="Genomic_DNA"/>
</dbReference>
<name>A0ACC2AUZ9_DIPCM</name>
<keyword evidence="2" id="KW-1185">Reference proteome</keyword>
<evidence type="ECO:0000313" key="2">
    <source>
        <dbReference type="Proteomes" id="UP001162992"/>
    </source>
</evidence>
<evidence type="ECO:0000313" key="1">
    <source>
        <dbReference type="EMBL" id="KAJ7521365.1"/>
    </source>
</evidence>
<comment type="caution">
    <text evidence="1">The sequence shown here is derived from an EMBL/GenBank/DDBJ whole genome shotgun (WGS) entry which is preliminary data.</text>
</comment>
<dbReference type="Proteomes" id="UP001162992">
    <property type="component" value="Chromosome 19"/>
</dbReference>